<evidence type="ECO:0000259" key="1">
    <source>
        <dbReference type="Pfam" id="PF12697"/>
    </source>
</evidence>
<proteinExistence type="predicted"/>
<dbReference type="GO" id="GO:0047746">
    <property type="term" value="F:chlorophyllase activity"/>
    <property type="evidence" value="ECO:0007669"/>
    <property type="project" value="TreeGrafter"/>
</dbReference>
<dbReference type="SUPFAM" id="SSF53474">
    <property type="entry name" value="alpha/beta-Hydrolases"/>
    <property type="match status" value="1"/>
</dbReference>
<dbReference type="PANTHER" id="PTHR46438">
    <property type="entry name" value="ALPHA/BETA-HYDROLASES SUPERFAMILY PROTEIN"/>
    <property type="match status" value="1"/>
</dbReference>
<sequence length="162" mass="18366">MTSFRDEELPWILKPVLWFFRNVIFSDTYGPGTFQRFKTEQNVRQILNQVYGNKNAVDDELVDMLLAPSDDDGACEVFLKVFRGPAGPSPEALLPTVATPVLALWGEDDPWTPLCYGLHPGMKFPEYCDTLKLIPLPDCGHCPHDDRPDLVNQHMLDFLSTL</sequence>
<gene>
    <name evidence="2" type="ORF">HAKA00212_LOCUS22450</name>
</gene>
<protein>
    <recommendedName>
        <fullName evidence="1">AB hydrolase-1 domain-containing protein</fullName>
    </recommendedName>
</protein>
<dbReference type="GO" id="GO:0009507">
    <property type="term" value="C:chloroplast"/>
    <property type="evidence" value="ECO:0007669"/>
    <property type="project" value="TreeGrafter"/>
</dbReference>
<dbReference type="EMBL" id="HBIU01050707">
    <property type="protein sequence ID" value="CAE0644084.1"/>
    <property type="molecule type" value="Transcribed_RNA"/>
</dbReference>
<feature type="domain" description="AB hydrolase-1" evidence="1">
    <location>
        <begin position="69"/>
        <end position="152"/>
    </location>
</feature>
<organism evidence="2">
    <name type="scientific">Heterosigma akashiwo</name>
    <name type="common">Chromophytic alga</name>
    <name type="synonym">Heterosigma carterae</name>
    <dbReference type="NCBI Taxonomy" id="2829"/>
    <lineage>
        <taxon>Eukaryota</taxon>
        <taxon>Sar</taxon>
        <taxon>Stramenopiles</taxon>
        <taxon>Ochrophyta</taxon>
        <taxon>Raphidophyceae</taxon>
        <taxon>Chattonellales</taxon>
        <taxon>Chattonellaceae</taxon>
        <taxon>Heterosigma</taxon>
    </lineage>
</organism>
<dbReference type="InterPro" id="IPR000073">
    <property type="entry name" value="AB_hydrolase_1"/>
</dbReference>
<dbReference type="GO" id="GO:0015994">
    <property type="term" value="P:chlorophyll metabolic process"/>
    <property type="evidence" value="ECO:0007669"/>
    <property type="project" value="TreeGrafter"/>
</dbReference>
<name>A0A6V1NEZ5_HETAK</name>
<dbReference type="PANTHER" id="PTHR46438:SF9">
    <property type="entry name" value="AB HYDROLASE-1 DOMAIN-CONTAINING PROTEIN"/>
    <property type="match status" value="1"/>
</dbReference>
<dbReference type="Pfam" id="PF12697">
    <property type="entry name" value="Abhydrolase_6"/>
    <property type="match status" value="1"/>
</dbReference>
<dbReference type="InterPro" id="IPR029058">
    <property type="entry name" value="AB_hydrolase_fold"/>
</dbReference>
<dbReference type="AlphaFoldDB" id="A0A6V1NEZ5"/>
<evidence type="ECO:0000313" key="2">
    <source>
        <dbReference type="EMBL" id="CAE0644084.1"/>
    </source>
</evidence>
<accession>A0A6V1NEZ5</accession>
<reference evidence="2" key="1">
    <citation type="submission" date="2021-01" db="EMBL/GenBank/DDBJ databases">
        <authorList>
            <person name="Corre E."/>
            <person name="Pelletier E."/>
            <person name="Niang G."/>
            <person name="Scheremetjew M."/>
            <person name="Finn R."/>
            <person name="Kale V."/>
            <person name="Holt S."/>
            <person name="Cochrane G."/>
            <person name="Meng A."/>
            <person name="Brown T."/>
            <person name="Cohen L."/>
        </authorList>
    </citation>
    <scope>NUCLEOTIDE SEQUENCE</scope>
    <source>
        <strain evidence="2">CCMP3107</strain>
    </source>
</reference>
<dbReference type="Gene3D" id="3.40.50.1820">
    <property type="entry name" value="alpha/beta hydrolase"/>
    <property type="match status" value="1"/>
</dbReference>